<protein>
    <recommendedName>
        <fullName evidence="2">Cupin type-2 domain-containing protein</fullName>
    </recommendedName>
</protein>
<keyword evidence="4" id="KW-1185">Reference proteome</keyword>
<dbReference type="Gene3D" id="2.60.120.10">
    <property type="entry name" value="Jelly Rolls"/>
    <property type="match status" value="1"/>
</dbReference>
<dbReference type="InterPro" id="IPR051610">
    <property type="entry name" value="GPI/OXD"/>
</dbReference>
<dbReference type="Proteomes" id="UP001501175">
    <property type="component" value="Unassembled WGS sequence"/>
</dbReference>
<comment type="caution">
    <text evidence="3">The sequence shown here is derived from an EMBL/GenBank/DDBJ whole genome shotgun (WGS) entry which is preliminary data.</text>
</comment>
<sequence length="247" mass="27726">MIALATALAFSQASAPSVFSWKQAPVVKRPNYEERTLMQGTTSHFSDIRIQAITHYTKTSPEETQQLDEEALVIIREGELTLTLGGKQKTLGPGSVVVLMPGDAFRLDNQTDQPLTYYFIRYTSNEMPDLDLYRLTGDSFWVDSRDVPYTPDDKGGIRRLFAAATVMNRRCEMNIMTLNPGIWRNPPHTHQAAELLIILENTALVHSDGEQKRAEAGDVIFWDAGVAHAIQNTMPEKCSYIALHFQP</sequence>
<dbReference type="PANTHER" id="PTHR35848:SF6">
    <property type="entry name" value="CUPIN TYPE-2 DOMAIN-CONTAINING PROTEIN"/>
    <property type="match status" value="1"/>
</dbReference>
<dbReference type="InterPro" id="IPR013096">
    <property type="entry name" value="Cupin_2"/>
</dbReference>
<evidence type="ECO:0000256" key="1">
    <source>
        <dbReference type="ARBA" id="ARBA00022723"/>
    </source>
</evidence>
<accession>A0ABP8N804</accession>
<dbReference type="InterPro" id="IPR014710">
    <property type="entry name" value="RmlC-like_jellyroll"/>
</dbReference>
<feature type="domain" description="Cupin type-2" evidence="2">
    <location>
        <begin position="175"/>
        <end position="242"/>
    </location>
</feature>
<evidence type="ECO:0000313" key="3">
    <source>
        <dbReference type="EMBL" id="GAA4462868.1"/>
    </source>
</evidence>
<gene>
    <name evidence="3" type="ORF">GCM10023189_40130</name>
</gene>
<dbReference type="Pfam" id="PF07883">
    <property type="entry name" value="Cupin_2"/>
    <property type="match status" value="2"/>
</dbReference>
<organism evidence="3 4">
    <name type="scientific">Nibrella saemangeumensis</name>
    <dbReference type="NCBI Taxonomy" id="1084526"/>
    <lineage>
        <taxon>Bacteria</taxon>
        <taxon>Pseudomonadati</taxon>
        <taxon>Bacteroidota</taxon>
        <taxon>Cytophagia</taxon>
        <taxon>Cytophagales</taxon>
        <taxon>Spirosomataceae</taxon>
        <taxon>Nibrella</taxon>
    </lineage>
</organism>
<dbReference type="InterPro" id="IPR011051">
    <property type="entry name" value="RmlC_Cupin_sf"/>
</dbReference>
<reference evidence="4" key="1">
    <citation type="journal article" date="2019" name="Int. J. Syst. Evol. Microbiol.">
        <title>The Global Catalogue of Microorganisms (GCM) 10K type strain sequencing project: providing services to taxonomists for standard genome sequencing and annotation.</title>
        <authorList>
            <consortium name="The Broad Institute Genomics Platform"/>
            <consortium name="The Broad Institute Genome Sequencing Center for Infectious Disease"/>
            <person name="Wu L."/>
            <person name="Ma J."/>
        </authorList>
    </citation>
    <scope>NUCLEOTIDE SEQUENCE [LARGE SCALE GENOMIC DNA]</scope>
    <source>
        <strain evidence="4">JCM 17927</strain>
    </source>
</reference>
<keyword evidence="1" id="KW-0479">Metal-binding</keyword>
<dbReference type="EMBL" id="BAABHD010000071">
    <property type="protein sequence ID" value="GAA4462868.1"/>
    <property type="molecule type" value="Genomic_DNA"/>
</dbReference>
<dbReference type="SUPFAM" id="SSF51182">
    <property type="entry name" value="RmlC-like cupins"/>
    <property type="match status" value="1"/>
</dbReference>
<name>A0ABP8N804_9BACT</name>
<evidence type="ECO:0000313" key="4">
    <source>
        <dbReference type="Proteomes" id="UP001501175"/>
    </source>
</evidence>
<feature type="domain" description="Cupin type-2" evidence="2">
    <location>
        <begin position="69"/>
        <end position="120"/>
    </location>
</feature>
<evidence type="ECO:0000259" key="2">
    <source>
        <dbReference type="Pfam" id="PF07883"/>
    </source>
</evidence>
<dbReference type="PANTHER" id="PTHR35848">
    <property type="entry name" value="OXALATE-BINDING PROTEIN"/>
    <property type="match status" value="1"/>
</dbReference>
<proteinExistence type="predicted"/>